<proteinExistence type="predicted"/>
<organism evidence="3 4">
    <name type="scientific">Roseivivax jejudonensis</name>
    <dbReference type="NCBI Taxonomy" id="1529041"/>
    <lineage>
        <taxon>Bacteria</taxon>
        <taxon>Pseudomonadati</taxon>
        <taxon>Pseudomonadota</taxon>
        <taxon>Alphaproteobacteria</taxon>
        <taxon>Rhodobacterales</taxon>
        <taxon>Roseobacteraceae</taxon>
        <taxon>Roseivivax</taxon>
    </lineage>
</organism>
<evidence type="ECO:0000313" key="4">
    <source>
        <dbReference type="Proteomes" id="UP000193570"/>
    </source>
</evidence>
<protein>
    <submittedName>
        <fullName evidence="3">Uncharacterized protein</fullName>
    </submittedName>
</protein>
<evidence type="ECO:0000313" key="3">
    <source>
        <dbReference type="EMBL" id="SLN59409.1"/>
    </source>
</evidence>
<dbReference type="EMBL" id="FWFK01000005">
    <property type="protein sequence ID" value="SLN59409.1"/>
    <property type="molecule type" value="Genomic_DNA"/>
</dbReference>
<keyword evidence="2" id="KW-0812">Transmembrane</keyword>
<accession>A0A1X6ZS19</accession>
<reference evidence="3 4" key="1">
    <citation type="submission" date="2017-03" db="EMBL/GenBank/DDBJ databases">
        <authorList>
            <person name="Afonso C.L."/>
            <person name="Miller P.J."/>
            <person name="Scott M.A."/>
            <person name="Spackman E."/>
            <person name="Goraichik I."/>
            <person name="Dimitrov K.M."/>
            <person name="Suarez D.L."/>
            <person name="Swayne D.E."/>
        </authorList>
    </citation>
    <scope>NUCLEOTIDE SEQUENCE [LARGE SCALE GENOMIC DNA]</scope>
    <source>
        <strain evidence="3 4">CECT 8625</strain>
    </source>
</reference>
<keyword evidence="2" id="KW-0472">Membrane</keyword>
<evidence type="ECO:0000256" key="1">
    <source>
        <dbReference type="SAM" id="MobiDB-lite"/>
    </source>
</evidence>
<dbReference type="AlphaFoldDB" id="A0A1X6ZS19"/>
<keyword evidence="4" id="KW-1185">Reference proteome</keyword>
<dbReference type="RefSeq" id="WP_085792668.1">
    <property type="nucleotide sequence ID" value="NZ_FWFK01000005.1"/>
</dbReference>
<sequence>MRFPERDDLTDRLSDYTPLIAGVAMIGAGLLMRRTAPETLRLPEPSPRPKSLRDVRSGSDAARAARDGIARFIPQNLTKTLGRSLILMGAATIAVRMLDELVDDDSARY</sequence>
<name>A0A1X6ZS19_9RHOB</name>
<gene>
    <name evidence="3" type="ORF">ROJ8625_03000</name>
</gene>
<dbReference type="OrthoDB" id="7870598at2"/>
<keyword evidence="2" id="KW-1133">Transmembrane helix</keyword>
<dbReference type="Proteomes" id="UP000193570">
    <property type="component" value="Unassembled WGS sequence"/>
</dbReference>
<feature type="transmembrane region" description="Helical" evidence="2">
    <location>
        <begin position="16"/>
        <end position="32"/>
    </location>
</feature>
<feature type="region of interest" description="Disordered" evidence="1">
    <location>
        <begin position="37"/>
        <end position="59"/>
    </location>
</feature>
<evidence type="ECO:0000256" key="2">
    <source>
        <dbReference type="SAM" id="Phobius"/>
    </source>
</evidence>